<protein>
    <recommendedName>
        <fullName evidence="1">THIF-type NAD/FAD binding fold domain-containing protein</fullName>
    </recommendedName>
</protein>
<dbReference type="GO" id="GO:0008641">
    <property type="term" value="F:ubiquitin-like modifier activating enzyme activity"/>
    <property type="evidence" value="ECO:0007669"/>
    <property type="project" value="InterPro"/>
</dbReference>
<sequence>MKPTMFKFYTPANWLENRVKIALIGVGGTGSEVLTSLARIDYAIRELGHAGFHVTAWDGDQVERPNIGRQAFYPSDLGHNKAVLTIQRINYLYGQDWIGIPEMFSIECNKPEYFDLVITCVDVAQFRADLSQCCRSKHCRTLWLDTGNGAHTGQVILGRLSHHDDCQITLPSVYDFHPELNGMVDSNTPSCSMEEALASQELPINRAIANVAMQLIWGLLRNGGLNWQGAYLDITKGSQIPINIA</sequence>
<dbReference type="InterPro" id="IPR000594">
    <property type="entry name" value="ThiF_NAD_FAD-bd"/>
</dbReference>
<dbReference type="InterPro" id="IPR045886">
    <property type="entry name" value="ThiF/MoeB/HesA"/>
</dbReference>
<dbReference type="GO" id="GO:0005737">
    <property type="term" value="C:cytoplasm"/>
    <property type="evidence" value="ECO:0007669"/>
    <property type="project" value="TreeGrafter"/>
</dbReference>
<accession>A0AA91DAT2</accession>
<feature type="domain" description="THIF-type NAD/FAD binding fold" evidence="1">
    <location>
        <begin position="18"/>
        <end position="216"/>
    </location>
</feature>
<dbReference type="NCBIfam" id="TIGR03736">
    <property type="entry name" value="PRTRC_ThiF"/>
    <property type="match status" value="1"/>
</dbReference>
<dbReference type="GO" id="GO:0016779">
    <property type="term" value="F:nucleotidyltransferase activity"/>
    <property type="evidence" value="ECO:0007669"/>
    <property type="project" value="TreeGrafter"/>
</dbReference>
<name>A0AA91DAT2_9GAMM</name>
<dbReference type="Gene3D" id="3.40.50.720">
    <property type="entry name" value="NAD(P)-binding Rossmann-like Domain"/>
    <property type="match status" value="1"/>
</dbReference>
<proteinExistence type="predicted"/>
<keyword evidence="3" id="KW-1185">Reference proteome</keyword>
<dbReference type="Pfam" id="PF00899">
    <property type="entry name" value="ThiF"/>
    <property type="match status" value="1"/>
</dbReference>
<dbReference type="EMBL" id="LUUL01000093">
    <property type="protein sequence ID" value="OAI24168.1"/>
    <property type="molecule type" value="Genomic_DNA"/>
</dbReference>
<dbReference type="InterPro" id="IPR035985">
    <property type="entry name" value="Ubiquitin-activating_enz"/>
</dbReference>
<dbReference type="InterPro" id="IPR022500">
    <property type="entry name" value="PRTRC_ThiF"/>
</dbReference>
<gene>
    <name evidence="2" type="ORF">A1356_15905</name>
</gene>
<dbReference type="GO" id="GO:0004792">
    <property type="term" value="F:thiosulfate-cyanide sulfurtransferase activity"/>
    <property type="evidence" value="ECO:0007669"/>
    <property type="project" value="TreeGrafter"/>
</dbReference>
<dbReference type="AlphaFoldDB" id="A0AA91DAT2"/>
<dbReference type="PANTHER" id="PTHR10953:SF247">
    <property type="entry name" value="SLL6053 PROTEIN"/>
    <property type="match status" value="1"/>
</dbReference>
<evidence type="ECO:0000313" key="2">
    <source>
        <dbReference type="EMBL" id="OAI24168.1"/>
    </source>
</evidence>
<evidence type="ECO:0000259" key="1">
    <source>
        <dbReference type="Pfam" id="PF00899"/>
    </source>
</evidence>
<dbReference type="PANTHER" id="PTHR10953">
    <property type="entry name" value="UBIQUITIN-ACTIVATING ENZYME E1"/>
    <property type="match status" value="1"/>
</dbReference>
<reference evidence="2 3" key="1">
    <citation type="submission" date="2016-03" db="EMBL/GenBank/DDBJ databases">
        <authorList>
            <person name="Heylen K."/>
            <person name="De Vos P."/>
            <person name="Vekeman B."/>
        </authorList>
    </citation>
    <scope>NUCLEOTIDE SEQUENCE [LARGE SCALE GENOMIC DNA]</scope>
    <source>
        <strain evidence="2 3">R-49807</strain>
    </source>
</reference>
<dbReference type="SUPFAM" id="SSF69572">
    <property type="entry name" value="Activating enzymes of the ubiquitin-like proteins"/>
    <property type="match status" value="1"/>
</dbReference>
<evidence type="ECO:0000313" key="3">
    <source>
        <dbReference type="Proteomes" id="UP000077734"/>
    </source>
</evidence>
<dbReference type="Proteomes" id="UP000077734">
    <property type="component" value="Unassembled WGS sequence"/>
</dbReference>
<comment type="caution">
    <text evidence="2">The sequence shown here is derived from an EMBL/GenBank/DDBJ whole genome shotgun (WGS) entry which is preliminary data.</text>
</comment>
<organism evidence="2 3">
    <name type="scientific">Methylomonas koyamae</name>
    <dbReference type="NCBI Taxonomy" id="702114"/>
    <lineage>
        <taxon>Bacteria</taxon>
        <taxon>Pseudomonadati</taxon>
        <taxon>Pseudomonadota</taxon>
        <taxon>Gammaproteobacteria</taxon>
        <taxon>Methylococcales</taxon>
        <taxon>Methylococcaceae</taxon>
        <taxon>Methylomonas</taxon>
    </lineage>
</organism>